<evidence type="ECO:0000256" key="2">
    <source>
        <dbReference type="ARBA" id="ARBA00022656"/>
    </source>
</evidence>
<sequence length="564" mass="58768">MMDIYNTHEAIKATKAATEKLKGPQTQLDLKKDAEKQLKAEGQAIDVKSVADRAYKIAYDGAIREQGADIGSSQRQAVTAVIGALQGLAGGDIQSAIASGAAPYLTNGVKALTYNGKDHYDELTPAEKATNLMAHAILGGVIAEMKGGSATAGATGAVSGELAASAIMSALYPDKTSGELSPAEKETISNLSTLAGGIAAGLATNSTAGGVTGAQGARNAVENNFLSFDEARAFDKEMTACKAAGSDCQPVIDKYAAIHKENSERYQKACQENSLVCAAGEDKLKIDGGISAASRPKWLYGSLASRPKWLYGSLDNEEVKNAVLYVNSQDVEYGNKHTDNWDRAGAFIAEPENVSGLVAGGRSLFNSNASTGAKVVGTGLSMGANAAVQVGNGNIGDKFDYTSLFLAGFTGWTGTGRSLHSNVQLNVGSAYFGSQVTGQNSEAAMVGAAFGTTLGYGVGSAITSKLEANAIKNYFGMPASKNALKYAEQPVYSNFISGEVNLSPLPGILGGFAGSFELEMGGSAMSSYIMNNKKTDDIKINDEKMNEKFINQNSKKDLNVKESN</sequence>
<reference evidence="6 7" key="1">
    <citation type="journal article" date="2023" name="Access Microbiol">
        <title>The genome of a steinernematid-associated Pseudomonas piscis bacterium encodes the biosynthesis of insect toxins.</title>
        <authorList>
            <person name="Awori R.M."/>
            <person name="Hendre P."/>
            <person name="Amugune N.O."/>
        </authorList>
    </citation>
    <scope>NUCLEOTIDE SEQUENCE [LARGE SCALE GENOMIC DNA]</scope>
    <source>
        <strain evidence="6 7">97</strain>
    </source>
</reference>
<keyword evidence="3" id="KW-1266">Target cell cytoplasm</keyword>
<dbReference type="RefSeq" id="WP_189758932.1">
    <property type="nucleotide sequence ID" value="NZ_CAWPOC010000208.1"/>
</dbReference>
<comment type="subcellular location">
    <subcellularLocation>
        <location evidence="1">Target cell</location>
        <location evidence="1">Target cell cytoplasm</location>
    </subcellularLocation>
</comment>
<protein>
    <submittedName>
        <fullName evidence="6">VENN motif pre-toxin domain-containing protein</fullName>
    </submittedName>
</protein>
<dbReference type="EMBL" id="CP133647">
    <property type="protein sequence ID" value="WNH03908.1"/>
    <property type="molecule type" value="Genomic_DNA"/>
</dbReference>
<keyword evidence="7" id="KW-1185">Reference proteome</keyword>
<dbReference type="GeneID" id="88855827"/>
<evidence type="ECO:0000256" key="4">
    <source>
        <dbReference type="ARBA" id="ARBA00023026"/>
    </source>
</evidence>
<feature type="domain" description="VENN motif-containing" evidence="5">
    <location>
        <begin position="178"/>
        <end position="227"/>
    </location>
</feature>
<evidence type="ECO:0000256" key="1">
    <source>
        <dbReference type="ARBA" id="ARBA00004219"/>
    </source>
</evidence>
<accession>A0ABY9XMR8</accession>
<keyword evidence="4" id="KW-0843">Virulence</keyword>
<keyword evidence="2" id="KW-0800">Toxin</keyword>
<dbReference type="Gene3D" id="6.10.140.1810">
    <property type="match status" value="1"/>
</dbReference>
<evidence type="ECO:0000313" key="7">
    <source>
        <dbReference type="Proteomes" id="UP001300348"/>
    </source>
</evidence>
<organism evidence="6 7">
    <name type="scientific">Xenorhabdus griffiniae</name>
    <dbReference type="NCBI Taxonomy" id="351672"/>
    <lineage>
        <taxon>Bacteria</taxon>
        <taxon>Pseudomonadati</taxon>
        <taxon>Pseudomonadota</taxon>
        <taxon>Gammaproteobacteria</taxon>
        <taxon>Enterobacterales</taxon>
        <taxon>Morganellaceae</taxon>
        <taxon>Xenorhabdus</taxon>
    </lineage>
</organism>
<dbReference type="Pfam" id="PF04829">
    <property type="entry name" value="PT-VENN"/>
    <property type="match status" value="1"/>
</dbReference>
<evidence type="ECO:0000256" key="3">
    <source>
        <dbReference type="ARBA" id="ARBA00022913"/>
    </source>
</evidence>
<evidence type="ECO:0000259" key="5">
    <source>
        <dbReference type="Pfam" id="PF04829"/>
    </source>
</evidence>
<name>A0ABY9XMR8_9GAMM</name>
<dbReference type="InterPro" id="IPR006914">
    <property type="entry name" value="VENN_dom"/>
</dbReference>
<proteinExistence type="predicted"/>
<dbReference type="Proteomes" id="UP001300348">
    <property type="component" value="Chromosome"/>
</dbReference>
<evidence type="ECO:0000313" key="6">
    <source>
        <dbReference type="EMBL" id="WNH03908.1"/>
    </source>
</evidence>
<gene>
    <name evidence="6" type="ORF">QL112_009680</name>
</gene>